<reference evidence="2" key="1">
    <citation type="submission" date="2021-11" db="EMBL/GenBank/DDBJ databases">
        <authorList>
            <person name="Schell T."/>
        </authorList>
    </citation>
    <scope>NUCLEOTIDE SEQUENCE</scope>
    <source>
        <strain evidence="2">M5</strain>
    </source>
</reference>
<dbReference type="AlphaFoldDB" id="A0A8J2RLS5"/>
<feature type="compositionally biased region" description="Low complexity" evidence="1">
    <location>
        <begin position="342"/>
        <end position="351"/>
    </location>
</feature>
<protein>
    <submittedName>
        <fullName evidence="2">Uncharacterized protein</fullName>
    </submittedName>
</protein>
<evidence type="ECO:0000313" key="2">
    <source>
        <dbReference type="EMBL" id="CAH0103898.1"/>
    </source>
</evidence>
<feature type="compositionally biased region" description="Acidic residues" evidence="1">
    <location>
        <begin position="194"/>
        <end position="208"/>
    </location>
</feature>
<dbReference type="Proteomes" id="UP000789390">
    <property type="component" value="Unassembled WGS sequence"/>
</dbReference>
<feature type="compositionally biased region" description="Basic and acidic residues" evidence="1">
    <location>
        <begin position="42"/>
        <end position="54"/>
    </location>
</feature>
<feature type="compositionally biased region" description="Basic and acidic residues" evidence="1">
    <location>
        <begin position="413"/>
        <end position="427"/>
    </location>
</feature>
<feature type="region of interest" description="Disordered" evidence="1">
    <location>
        <begin position="391"/>
        <end position="502"/>
    </location>
</feature>
<feature type="compositionally biased region" description="Low complexity" evidence="1">
    <location>
        <begin position="473"/>
        <end position="489"/>
    </location>
</feature>
<feature type="compositionally biased region" description="Polar residues" evidence="1">
    <location>
        <begin position="134"/>
        <end position="144"/>
    </location>
</feature>
<evidence type="ECO:0000256" key="1">
    <source>
        <dbReference type="SAM" id="MobiDB-lite"/>
    </source>
</evidence>
<feature type="compositionally biased region" description="Low complexity" evidence="1">
    <location>
        <begin position="278"/>
        <end position="296"/>
    </location>
</feature>
<feature type="region of interest" description="Disordered" evidence="1">
    <location>
        <begin position="1"/>
        <end position="357"/>
    </location>
</feature>
<feature type="compositionally biased region" description="Basic and acidic residues" evidence="1">
    <location>
        <begin position="22"/>
        <end position="33"/>
    </location>
</feature>
<gene>
    <name evidence="2" type="ORF">DGAL_LOCUS6602</name>
</gene>
<proteinExistence type="predicted"/>
<feature type="compositionally biased region" description="Polar residues" evidence="1">
    <location>
        <begin position="436"/>
        <end position="445"/>
    </location>
</feature>
<feature type="compositionally biased region" description="Basic and acidic residues" evidence="1">
    <location>
        <begin position="332"/>
        <end position="341"/>
    </location>
</feature>
<organism evidence="2 3">
    <name type="scientific">Daphnia galeata</name>
    <dbReference type="NCBI Taxonomy" id="27404"/>
    <lineage>
        <taxon>Eukaryota</taxon>
        <taxon>Metazoa</taxon>
        <taxon>Ecdysozoa</taxon>
        <taxon>Arthropoda</taxon>
        <taxon>Crustacea</taxon>
        <taxon>Branchiopoda</taxon>
        <taxon>Diplostraca</taxon>
        <taxon>Cladocera</taxon>
        <taxon>Anomopoda</taxon>
        <taxon>Daphniidae</taxon>
        <taxon>Daphnia</taxon>
    </lineage>
</organism>
<comment type="caution">
    <text evidence="2">The sequence shown here is derived from an EMBL/GenBank/DDBJ whole genome shotgun (WGS) entry which is preliminary data.</text>
</comment>
<sequence length="554" mass="62704">MVEIYGTTKQKVNSKNLQRQNSKGDERPEERTTRPQNKPQPKNREQPNDQEKVQRQPGALHKQEQAKHRPTPGGSAATTEEKPTRRGTGERRETGPPTQAAISQLENSAQEPAQPANTQQARANRAPTIEEDNSSTQGSTQSLAWDNYDLQRRTQGRTRPQDTRNSQPTDEEEDGTTNRTGELGGTHSRREETDPPEEDDDDVFEQEELFSPARNDGNPIEEDEEDLFTPVRLWNQRSDQLSPERTETNISYNQLTEVTSESETENEAPTARLLASFNNTTPPNTTTTQQGPTHPTPTRHSRSTTPTTQTNRSKYHRRTNQRQTGQTSPQHNKTEWIEPTRRTNPGPTPGRALLPGDRPTTLILMMNLENRPVFVHKGMVLGHRTEIRTVGTEISEDDRPPAPRACMTTTEQTSKDLSVRFEHHATEDDSTDQEEPTTTSNTERNGNPKDPVADVPPTHDIAQTELETDGKSTTPETGQQTEETPRQQPDAQPDEQTRRYPLRIRRNRFALASTLLCGLLTTLTMKPEYTQATTSNGMAHHPTWRKMKWYMKNT</sequence>
<feature type="compositionally biased region" description="Basic and acidic residues" evidence="1">
    <location>
        <begin position="79"/>
        <end position="94"/>
    </location>
</feature>
<dbReference type="EMBL" id="CAKKLH010000119">
    <property type="protein sequence ID" value="CAH0103898.1"/>
    <property type="molecule type" value="Genomic_DNA"/>
</dbReference>
<keyword evidence="3" id="KW-1185">Reference proteome</keyword>
<name>A0A8J2RLS5_9CRUS</name>
<evidence type="ECO:0000313" key="3">
    <source>
        <dbReference type="Proteomes" id="UP000789390"/>
    </source>
</evidence>
<feature type="compositionally biased region" description="Polar residues" evidence="1">
    <location>
        <begin position="7"/>
        <end position="21"/>
    </location>
</feature>
<feature type="compositionally biased region" description="Polar residues" evidence="1">
    <location>
        <begin position="321"/>
        <end position="331"/>
    </location>
</feature>
<accession>A0A8J2RLS5</accession>
<feature type="compositionally biased region" description="Polar residues" evidence="1">
    <location>
        <begin position="100"/>
        <end position="122"/>
    </location>
</feature>